<dbReference type="Proteomes" id="UP001603857">
    <property type="component" value="Unassembled WGS sequence"/>
</dbReference>
<dbReference type="EMBL" id="JBGMDY010000005">
    <property type="protein sequence ID" value="KAL2335190.1"/>
    <property type="molecule type" value="Genomic_DNA"/>
</dbReference>
<evidence type="ECO:0000313" key="2">
    <source>
        <dbReference type="Proteomes" id="UP001603857"/>
    </source>
</evidence>
<dbReference type="PANTHER" id="PTHR34049">
    <property type="entry name" value="F-BOX PROTEIN SKIP27"/>
    <property type="match status" value="1"/>
</dbReference>
<name>A0ABD1MH91_9FABA</name>
<sequence length="152" mass="17125">MFFLVHSASLTLFSPQTLAPTTIMSFFSDRLLCPFHSDSLLLVTSELFSLVQVLKWETIVTDSNKKEKDSGFVGEFALGNMSIGIKGSLLKALPQDILVQVLCGVNHEDLKQVFVGFCLLQTLIVKELHFEYNTPKKKNFYFLPAFDLENAE</sequence>
<proteinExistence type="predicted"/>
<dbReference type="AlphaFoldDB" id="A0ABD1MH91"/>
<dbReference type="PANTHER" id="PTHR34049:SF1">
    <property type="entry name" value="F-BOX PROTEIN SKIP27"/>
    <property type="match status" value="1"/>
</dbReference>
<protein>
    <recommendedName>
        <fullName evidence="3">F-box protein</fullName>
    </recommendedName>
</protein>
<comment type="caution">
    <text evidence="1">The sequence shown here is derived from an EMBL/GenBank/DDBJ whole genome shotgun (WGS) entry which is preliminary data.</text>
</comment>
<evidence type="ECO:0000313" key="1">
    <source>
        <dbReference type="EMBL" id="KAL2335190.1"/>
    </source>
</evidence>
<evidence type="ECO:0008006" key="3">
    <source>
        <dbReference type="Google" id="ProtNLM"/>
    </source>
</evidence>
<organism evidence="1 2">
    <name type="scientific">Flemingia macrophylla</name>
    <dbReference type="NCBI Taxonomy" id="520843"/>
    <lineage>
        <taxon>Eukaryota</taxon>
        <taxon>Viridiplantae</taxon>
        <taxon>Streptophyta</taxon>
        <taxon>Embryophyta</taxon>
        <taxon>Tracheophyta</taxon>
        <taxon>Spermatophyta</taxon>
        <taxon>Magnoliopsida</taxon>
        <taxon>eudicotyledons</taxon>
        <taxon>Gunneridae</taxon>
        <taxon>Pentapetalae</taxon>
        <taxon>rosids</taxon>
        <taxon>fabids</taxon>
        <taxon>Fabales</taxon>
        <taxon>Fabaceae</taxon>
        <taxon>Papilionoideae</taxon>
        <taxon>50 kb inversion clade</taxon>
        <taxon>NPAAA clade</taxon>
        <taxon>indigoferoid/millettioid clade</taxon>
        <taxon>Phaseoleae</taxon>
        <taxon>Flemingia</taxon>
    </lineage>
</organism>
<dbReference type="InterPro" id="IPR045286">
    <property type="entry name" value="FBS1-like"/>
</dbReference>
<keyword evidence="2" id="KW-1185">Reference proteome</keyword>
<reference evidence="1 2" key="1">
    <citation type="submission" date="2024-08" db="EMBL/GenBank/DDBJ databases">
        <title>Insights into the chromosomal genome structure of Flemingia macrophylla.</title>
        <authorList>
            <person name="Ding Y."/>
            <person name="Zhao Y."/>
            <person name="Bi W."/>
            <person name="Wu M."/>
            <person name="Zhao G."/>
            <person name="Gong Y."/>
            <person name="Li W."/>
            <person name="Zhang P."/>
        </authorList>
    </citation>
    <scope>NUCLEOTIDE SEQUENCE [LARGE SCALE GENOMIC DNA]</scope>
    <source>
        <strain evidence="1">DYQJB</strain>
        <tissue evidence="1">Leaf</tissue>
    </source>
</reference>
<accession>A0ABD1MH91</accession>
<gene>
    <name evidence="1" type="ORF">Fmac_016403</name>
</gene>